<dbReference type="EMBL" id="MAYS01000142">
    <property type="protein sequence ID" value="OFC63039.1"/>
    <property type="molecule type" value="Genomic_DNA"/>
</dbReference>
<dbReference type="InterPro" id="IPR058601">
    <property type="entry name" value="Phage_phiTE_015-like"/>
</dbReference>
<protein>
    <submittedName>
        <fullName evidence="1">Uncharacterized protein</fullName>
    </submittedName>
</protein>
<dbReference type="OrthoDB" id="6629429at2"/>
<evidence type="ECO:0000313" key="1">
    <source>
        <dbReference type="EMBL" id="OFC63039.1"/>
    </source>
</evidence>
<reference evidence="1 2" key="1">
    <citation type="submission" date="2016-07" db="EMBL/GenBank/DDBJ databases">
        <authorList>
            <person name="Yuval B."/>
        </authorList>
    </citation>
    <scope>NUCLEOTIDE SEQUENCE [LARGE SCALE GENOMIC DNA]</scope>
    <source>
        <strain evidence="1 2">IL</strain>
    </source>
</reference>
<sequence length="95" mass="10775">MEGNMDESRKAFESWIADMTNSDLHRGIMLDRRESGGYSHLATENKWEAWQASRAAIEIELPIPAYSRPDIQAATMHRVNLCKDSIRAAGIKVKE</sequence>
<comment type="caution">
    <text evidence="1">The sequence shown here is derived from an EMBL/GenBank/DDBJ whole genome shotgun (WGS) entry which is preliminary data.</text>
</comment>
<dbReference type="Proteomes" id="UP000243534">
    <property type="component" value="Unassembled WGS sequence"/>
</dbReference>
<evidence type="ECO:0000313" key="2">
    <source>
        <dbReference type="Proteomes" id="UP000243534"/>
    </source>
</evidence>
<organism evidence="1 2">
    <name type="scientific">Candidatus Erwinia dacicola</name>
    <dbReference type="NCBI Taxonomy" id="252393"/>
    <lineage>
        <taxon>Bacteria</taxon>
        <taxon>Pseudomonadati</taxon>
        <taxon>Pseudomonadota</taxon>
        <taxon>Gammaproteobacteria</taxon>
        <taxon>Enterobacterales</taxon>
        <taxon>Erwiniaceae</taxon>
        <taxon>Erwinia</taxon>
    </lineage>
</organism>
<proteinExistence type="predicted"/>
<dbReference type="Pfam" id="PF26207">
    <property type="entry name" value="Phage_phiTE_015"/>
    <property type="match status" value="1"/>
</dbReference>
<name>A0A1E7Z2P7_9GAMM</name>
<gene>
    <name evidence="1" type="ORF">BBW68_07115</name>
</gene>
<dbReference type="AlphaFoldDB" id="A0A1E7Z2P7"/>
<accession>A0A1E7Z2P7</accession>